<reference evidence="14 15" key="2">
    <citation type="submission" date="2018-03" db="EMBL/GenBank/DDBJ databases">
        <title>Genetic Diversity and Phenotypic Plasticity of AHL Mediated Quorum Sensing in Environmental Strains of Vibrio mediterranei.</title>
        <authorList>
            <person name="Lantoine F."/>
            <person name="Vouve F."/>
        </authorList>
    </citation>
    <scope>NUCLEOTIDE SEQUENCE [LARGE SCALE GENOMIC DNA]</scope>
    <source>
        <strain evidence="14 15">17LN0615E</strain>
    </source>
</reference>
<accession>A0ABX5DGI5</accession>
<keyword evidence="11 13" id="KW-0472">Membrane</keyword>
<feature type="transmembrane region" description="Helical" evidence="13">
    <location>
        <begin position="271"/>
        <end position="293"/>
    </location>
</feature>
<organism evidence="14 15">
    <name type="scientific">Vibrio mediterranei</name>
    <dbReference type="NCBI Taxonomy" id="689"/>
    <lineage>
        <taxon>Bacteria</taxon>
        <taxon>Pseudomonadati</taxon>
        <taxon>Pseudomonadota</taxon>
        <taxon>Gammaproteobacteria</taxon>
        <taxon>Vibrionales</taxon>
        <taxon>Vibrionaceae</taxon>
        <taxon>Vibrio</taxon>
    </lineage>
</organism>
<evidence type="ECO:0000256" key="7">
    <source>
        <dbReference type="ARBA" id="ARBA00022692"/>
    </source>
</evidence>
<evidence type="ECO:0000256" key="9">
    <source>
        <dbReference type="ARBA" id="ARBA00023065"/>
    </source>
</evidence>
<evidence type="ECO:0000256" key="6">
    <source>
        <dbReference type="ARBA" id="ARBA00022596"/>
    </source>
</evidence>
<evidence type="ECO:0000256" key="1">
    <source>
        <dbReference type="ARBA" id="ARBA00002510"/>
    </source>
</evidence>
<feature type="transmembrane region" description="Helical" evidence="13">
    <location>
        <begin position="85"/>
        <end position="105"/>
    </location>
</feature>
<evidence type="ECO:0000256" key="3">
    <source>
        <dbReference type="ARBA" id="ARBA00022426"/>
    </source>
</evidence>
<feature type="transmembrane region" description="Helical" evidence="13">
    <location>
        <begin position="34"/>
        <end position="52"/>
    </location>
</feature>
<evidence type="ECO:0000256" key="11">
    <source>
        <dbReference type="ARBA" id="ARBA00023136"/>
    </source>
</evidence>
<protein>
    <recommendedName>
        <fullName evidence="13">Nickel/cobalt efflux system</fullName>
    </recommendedName>
</protein>
<dbReference type="Proteomes" id="UP000238163">
    <property type="component" value="Unassembled WGS sequence"/>
</dbReference>
<dbReference type="InterPro" id="IPR051224">
    <property type="entry name" value="NiCoT_RcnA"/>
</dbReference>
<dbReference type="InterPro" id="IPR011541">
    <property type="entry name" value="Ni/Co_transpt_high_affinity"/>
</dbReference>
<feature type="transmembrane region" description="Helical" evidence="13">
    <location>
        <begin position="299"/>
        <end position="325"/>
    </location>
</feature>
<evidence type="ECO:0000313" key="14">
    <source>
        <dbReference type="EMBL" id="PRQ68662.1"/>
    </source>
</evidence>
<evidence type="ECO:0000256" key="5">
    <source>
        <dbReference type="ARBA" id="ARBA00022475"/>
    </source>
</evidence>
<gene>
    <name evidence="14" type="ORF">COR51_04450</name>
</gene>
<keyword evidence="4 13" id="KW-0813">Transport</keyword>
<evidence type="ECO:0000256" key="13">
    <source>
        <dbReference type="RuleBase" id="RU362101"/>
    </source>
</evidence>
<keyword evidence="9" id="KW-0406">Ion transport</keyword>
<evidence type="ECO:0000256" key="12">
    <source>
        <dbReference type="ARBA" id="ARBA00023285"/>
    </source>
</evidence>
<evidence type="ECO:0000256" key="2">
    <source>
        <dbReference type="ARBA" id="ARBA00004651"/>
    </source>
</evidence>
<proteinExistence type="inferred from homology"/>
<sequence length="382" mass="41465">MTNSKQIESNVMKQNKNNVTLNHTKEAHLHYRRIFVAIVVSILLVVSLYLLWQAWPSLVVMSIQWQREVNTQLADLLYDAQTQPLIAGGYLIGASFLYGMLHSIGPGHGKVIVTTYLATHPTKVKTSLVLTVISALCQALVAIVLVSVLIWGFNASMQAVNRDAMIFVSISFALVALLGGIICWKAAAQIFQLLRSHNLKIRSLAPLSSLNTKQKTKLEVNPATYALKPSPIVAKATGIQHHHSHGDDCGCGHQHVVSAQMINEASTWKEYLGIVASIGVRPCSGAIMVLLFANVVGLYWMGVISAILMGLGTALTTSLIALMTLSGKHILKRYIMVANSEHSVNWKLAGSYLKLVGGVILMIIGLLFMGGQDYGMSPVLSS</sequence>
<dbReference type="PANTHER" id="PTHR40659:SF1">
    <property type="entry name" value="NICKEL_COBALT EFFLUX SYSTEM RCNA"/>
    <property type="match status" value="1"/>
</dbReference>
<keyword evidence="15" id="KW-1185">Reference proteome</keyword>
<evidence type="ECO:0000256" key="4">
    <source>
        <dbReference type="ARBA" id="ARBA00022448"/>
    </source>
</evidence>
<keyword evidence="7 13" id="KW-0812">Transmembrane</keyword>
<keyword evidence="5" id="KW-1003">Cell membrane</keyword>
<keyword evidence="8 13" id="KW-1133">Transmembrane helix</keyword>
<comment type="caution">
    <text evidence="14">The sequence shown here is derived from an EMBL/GenBank/DDBJ whole genome shotgun (WGS) entry which is preliminary data.</text>
</comment>
<keyword evidence="10" id="KW-0921">Nickel transport</keyword>
<dbReference type="Pfam" id="PF03824">
    <property type="entry name" value="NicO"/>
    <property type="match status" value="1"/>
</dbReference>
<feature type="transmembrane region" description="Helical" evidence="13">
    <location>
        <begin position="346"/>
        <end position="369"/>
    </location>
</feature>
<keyword evidence="3" id="KW-0171">Cobalt transport</keyword>
<evidence type="ECO:0000313" key="15">
    <source>
        <dbReference type="Proteomes" id="UP000238163"/>
    </source>
</evidence>
<evidence type="ECO:0000256" key="10">
    <source>
        <dbReference type="ARBA" id="ARBA00023112"/>
    </source>
</evidence>
<reference evidence="14 15" key="1">
    <citation type="submission" date="2017-09" db="EMBL/GenBank/DDBJ databases">
        <authorList>
            <person name="Girard L."/>
            <person name="Lami R."/>
            <person name="Suzuki M."/>
            <person name="Baudart J."/>
        </authorList>
    </citation>
    <scope>NUCLEOTIDE SEQUENCE [LARGE SCALE GENOMIC DNA]</scope>
    <source>
        <strain evidence="14 15">17LN0615E</strain>
    </source>
</reference>
<name>A0ABX5DGI5_9VIBR</name>
<keyword evidence="12" id="KW-0170">Cobalt</keyword>
<dbReference type="RefSeq" id="WP_082795453.1">
    <property type="nucleotide sequence ID" value="NZ_FLLQ01000001.1"/>
</dbReference>
<comment type="function">
    <text evidence="1">Efflux system for nickel and cobalt.</text>
</comment>
<comment type="similarity">
    <text evidence="13">Belongs to the NiCoT transporter (TC 2.A.52) family.</text>
</comment>
<evidence type="ECO:0000256" key="8">
    <source>
        <dbReference type="ARBA" id="ARBA00022989"/>
    </source>
</evidence>
<feature type="transmembrane region" description="Helical" evidence="13">
    <location>
        <begin position="126"/>
        <end position="153"/>
    </location>
</feature>
<keyword evidence="6" id="KW-0533">Nickel</keyword>
<comment type="subcellular location">
    <subcellularLocation>
        <location evidence="2 13">Cell membrane</location>
        <topology evidence="2 13">Multi-pass membrane protein</topology>
    </subcellularLocation>
</comment>
<dbReference type="EMBL" id="NWTN01000002">
    <property type="protein sequence ID" value="PRQ68662.1"/>
    <property type="molecule type" value="Genomic_DNA"/>
</dbReference>
<dbReference type="PANTHER" id="PTHR40659">
    <property type="entry name" value="NICKEL/COBALT EFFLUX SYSTEM RCNA"/>
    <property type="match status" value="1"/>
</dbReference>
<feature type="transmembrane region" description="Helical" evidence="13">
    <location>
        <begin position="165"/>
        <end position="187"/>
    </location>
</feature>